<gene>
    <name evidence="2" type="primary">FMP29</name>
    <name evidence="2" type="ORF">I7I51_06827</name>
</gene>
<protein>
    <submittedName>
        <fullName evidence="2">MFS transporter</fullName>
    </submittedName>
</protein>
<keyword evidence="1" id="KW-0472">Membrane</keyword>
<dbReference type="Proteomes" id="UP000663671">
    <property type="component" value="Chromosome 3"/>
</dbReference>
<organism evidence="2 3">
    <name type="scientific">Ajellomyces capsulatus</name>
    <name type="common">Darling's disease fungus</name>
    <name type="synonym">Histoplasma capsulatum</name>
    <dbReference type="NCBI Taxonomy" id="5037"/>
    <lineage>
        <taxon>Eukaryota</taxon>
        <taxon>Fungi</taxon>
        <taxon>Dikarya</taxon>
        <taxon>Ascomycota</taxon>
        <taxon>Pezizomycotina</taxon>
        <taxon>Eurotiomycetes</taxon>
        <taxon>Eurotiomycetidae</taxon>
        <taxon>Onygenales</taxon>
        <taxon>Ajellomycetaceae</taxon>
        <taxon>Histoplasma</taxon>
    </lineage>
</organism>
<keyword evidence="1" id="KW-1133">Transmembrane helix</keyword>
<evidence type="ECO:0000256" key="1">
    <source>
        <dbReference type="SAM" id="Phobius"/>
    </source>
</evidence>
<evidence type="ECO:0000313" key="3">
    <source>
        <dbReference type="Proteomes" id="UP000663671"/>
    </source>
</evidence>
<dbReference type="AlphaFoldDB" id="A0A8A1MHM3"/>
<evidence type="ECO:0000313" key="2">
    <source>
        <dbReference type="EMBL" id="QSS65976.1"/>
    </source>
</evidence>
<reference evidence="2" key="1">
    <citation type="submission" date="2021-01" db="EMBL/GenBank/DDBJ databases">
        <title>Chromosome-level genome assembly of a human fungal pathogen reveals clustering of transcriptionally co-regulated genes.</title>
        <authorList>
            <person name="Voorhies M."/>
            <person name="Cohen S."/>
            <person name="Shea T.P."/>
            <person name="Petrus S."/>
            <person name="Munoz J.F."/>
            <person name="Poplawski S."/>
            <person name="Goldman W.E."/>
            <person name="Michael T."/>
            <person name="Cuomo C.A."/>
            <person name="Sil A."/>
            <person name="Beyhan S."/>
        </authorList>
    </citation>
    <scope>NUCLEOTIDE SEQUENCE</scope>
    <source>
        <strain evidence="2">WU24</strain>
    </source>
</reference>
<accession>A0A8A1MHM3</accession>
<keyword evidence="1" id="KW-0812">Transmembrane</keyword>
<proteinExistence type="predicted"/>
<dbReference type="VEuPathDB" id="FungiDB:I7I51_06827"/>
<feature type="transmembrane region" description="Helical" evidence="1">
    <location>
        <begin position="134"/>
        <end position="154"/>
    </location>
</feature>
<dbReference type="EMBL" id="CP069115">
    <property type="protein sequence ID" value="QSS65976.1"/>
    <property type="molecule type" value="Genomic_DNA"/>
</dbReference>
<name>A0A8A1MHM3_AJECA</name>
<sequence>MCCSDITAGYHPVASQDTKLQYKQMTITSSSVSASIMRDCGLRYNSSSVPRISGCQQALVYGLDTTIAADSSSARHSDSDFPRRIALFQAGSALCGSAPSTGACAYLSGTGLFGIGRASGTWGWRWIPRFFCRLFYFYIIPIISVITGPVYLFFLPAIHPATRKSFNVRLVNLNHLGFILSARMRDFHYGIYLRRQLVAVEPYVLLALYGLQLHPHISRDQVAPRHPPRSQTHILCHIITTCTNTFHKKRYIAHGHAASTSLPHVRHHFQPHQWLNPLHDQLGCSIKVTSIDILNTTNLQNVAQIGSTFICIVLAIQVLLSTTVRNLNYVLNSQGFSQALRHRYRNAQVRHYESTPQSALGEVNMRGWNWLLAILTPAKPPGGVYSGYDVDPAISSGFNIISYNMGVFAHAVTTITQEERKGRIQTCRPCYIPKQKSVSMQSLQSRTTPTVNEPEGHRSSMSSVVAKFFDYLEDSNSITTALLRNLNLSFLVLV</sequence>